<keyword evidence="2" id="KW-0812">Transmembrane</keyword>
<reference evidence="4" key="1">
    <citation type="submission" date="2021-03" db="EMBL/GenBank/DDBJ databases">
        <title>Genomic Encyclopedia of Type Strains, Phase IV (KMG-IV): sequencing the most valuable type-strain genomes for metagenomic binning, comparative biology and taxonomic classification.</title>
        <authorList>
            <person name="Goeker M."/>
        </authorList>
    </citation>
    <scope>NUCLEOTIDE SEQUENCE</scope>
    <source>
        <strain evidence="4">DSM 23564</strain>
    </source>
</reference>
<dbReference type="OrthoDB" id="55818at2157"/>
<dbReference type="InterPro" id="IPR027389">
    <property type="entry name" value="B_mannosylTrfase_Bre-3/Egh"/>
</dbReference>
<feature type="transmembrane region" description="Helical" evidence="2">
    <location>
        <begin position="319"/>
        <end position="339"/>
    </location>
</feature>
<dbReference type="PANTHER" id="PTHR16779:SF1">
    <property type="entry name" value="BETA-1,4-MANNOSYLTRANSFERASE EGH"/>
    <property type="match status" value="1"/>
</dbReference>
<organism evidence="4 5">
    <name type="scientific">Halorubrum alkaliphilum</name>
    <dbReference type="NCBI Taxonomy" id="261290"/>
    <lineage>
        <taxon>Archaea</taxon>
        <taxon>Methanobacteriati</taxon>
        <taxon>Methanobacteriota</taxon>
        <taxon>Stenosarchaea group</taxon>
        <taxon>Halobacteria</taxon>
        <taxon>Halobacteriales</taxon>
        <taxon>Haloferacaceae</taxon>
        <taxon>Halorubrum</taxon>
    </lineage>
</organism>
<dbReference type="Pfam" id="PF13632">
    <property type="entry name" value="Glyco_trans_2_3"/>
    <property type="match status" value="1"/>
</dbReference>
<dbReference type="RefSeq" id="WP_209487237.1">
    <property type="nucleotide sequence ID" value="NZ_JAGGKQ010000042.1"/>
</dbReference>
<comment type="caution">
    <text evidence="4">The sequence shown here is derived from an EMBL/GenBank/DDBJ whole genome shotgun (WGS) entry which is preliminary data.</text>
</comment>
<sequence length="419" mass="47586">MIDTGRHGFIPLFLLIPNVPDTVLAQLLSVFLWATLVLYGGASLWWLIQVFILSYGWQDTNQTEVGLDNIQVRVLTIAAEETVQRTVSSIPDEITDPLVIAEEDIDIAGADVHVVPDDFECAAQRKGRAIEWARQQIPCEKEYVLYLDEDTLLSGFSGLPAADIIQLSEHPLRTHSRLTYVCEIFRIGFQFEQRAFHQVAYPAYAWGGAVAVRHELEEQITWNVPSITEDTTFIWRAAARTNIDYRLATVKARNQAPPTLKSLIKQRRRWVSGTIQDRNLLPRRYQPVIFTRIVTWALSPVIPLFGIIAFVFPEAIPSSSVYLLLSALLFGIVFLYMIFGLVEYRKYPEVWWAYIVVTPLAVLVHSLGALWGIMQPVDDFEVTQKTAAIDTGTIEERNPELTEDESEYDTKAETEPDEN</sequence>
<evidence type="ECO:0000259" key="3">
    <source>
        <dbReference type="Pfam" id="PF13632"/>
    </source>
</evidence>
<feature type="transmembrane region" description="Helical" evidence="2">
    <location>
        <begin position="23"/>
        <end position="48"/>
    </location>
</feature>
<dbReference type="EMBL" id="JAGGKQ010000042">
    <property type="protein sequence ID" value="MBP1924054.1"/>
    <property type="molecule type" value="Genomic_DNA"/>
</dbReference>
<accession>A0A8T4GHL1</accession>
<keyword evidence="2" id="KW-0472">Membrane</keyword>
<evidence type="ECO:0000313" key="5">
    <source>
        <dbReference type="Proteomes" id="UP000823588"/>
    </source>
</evidence>
<feature type="transmembrane region" description="Helical" evidence="2">
    <location>
        <begin position="293"/>
        <end position="313"/>
    </location>
</feature>
<dbReference type="PANTHER" id="PTHR16779">
    <property type="entry name" value="BETA-1,4-MANNOSYLTRANSFERASE EGH"/>
    <property type="match status" value="1"/>
</dbReference>
<dbReference type="GO" id="GO:0019187">
    <property type="term" value="F:beta-1,4-mannosyltransferase activity"/>
    <property type="evidence" value="ECO:0007669"/>
    <property type="project" value="InterPro"/>
</dbReference>
<dbReference type="AlphaFoldDB" id="A0A8T4GHL1"/>
<protein>
    <recommendedName>
        <fullName evidence="3">Glycosyltransferase 2-like domain-containing protein</fullName>
    </recommendedName>
</protein>
<dbReference type="SUPFAM" id="SSF53448">
    <property type="entry name" value="Nucleotide-diphospho-sugar transferases"/>
    <property type="match status" value="1"/>
</dbReference>
<dbReference type="Proteomes" id="UP000823588">
    <property type="component" value="Unassembled WGS sequence"/>
</dbReference>
<evidence type="ECO:0000256" key="1">
    <source>
        <dbReference type="SAM" id="MobiDB-lite"/>
    </source>
</evidence>
<proteinExistence type="predicted"/>
<keyword evidence="2" id="KW-1133">Transmembrane helix</keyword>
<feature type="compositionally biased region" description="Basic and acidic residues" evidence="1">
    <location>
        <begin position="408"/>
        <end position="419"/>
    </location>
</feature>
<evidence type="ECO:0000256" key="2">
    <source>
        <dbReference type="SAM" id="Phobius"/>
    </source>
</evidence>
<dbReference type="InterPro" id="IPR029044">
    <property type="entry name" value="Nucleotide-diphossugar_trans"/>
</dbReference>
<dbReference type="GO" id="GO:0005737">
    <property type="term" value="C:cytoplasm"/>
    <property type="evidence" value="ECO:0007669"/>
    <property type="project" value="TreeGrafter"/>
</dbReference>
<feature type="region of interest" description="Disordered" evidence="1">
    <location>
        <begin position="390"/>
        <end position="419"/>
    </location>
</feature>
<keyword evidence="5" id="KW-1185">Reference proteome</keyword>
<evidence type="ECO:0000313" key="4">
    <source>
        <dbReference type="EMBL" id="MBP1924054.1"/>
    </source>
</evidence>
<feature type="transmembrane region" description="Helical" evidence="2">
    <location>
        <begin position="351"/>
        <end position="374"/>
    </location>
</feature>
<gene>
    <name evidence="4" type="ORF">J2751_003104</name>
</gene>
<dbReference type="InterPro" id="IPR001173">
    <property type="entry name" value="Glyco_trans_2-like"/>
</dbReference>
<feature type="domain" description="Glycosyltransferase 2-like" evidence="3">
    <location>
        <begin position="143"/>
        <end position="337"/>
    </location>
</feature>
<name>A0A8T4GHL1_9EURY</name>